<keyword evidence="4" id="KW-0539">Nucleus</keyword>
<protein>
    <submittedName>
        <fullName evidence="7">Unnamed protein product</fullName>
    </submittedName>
</protein>
<dbReference type="EMBL" id="BSXU01010204">
    <property type="protein sequence ID" value="GME71320.1"/>
    <property type="molecule type" value="Genomic_DNA"/>
</dbReference>
<evidence type="ECO:0000259" key="6">
    <source>
        <dbReference type="PROSITE" id="PS50217"/>
    </source>
</evidence>
<evidence type="ECO:0000256" key="5">
    <source>
        <dbReference type="SAM" id="MobiDB-lite"/>
    </source>
</evidence>
<keyword evidence="8" id="KW-1185">Reference proteome</keyword>
<feature type="region of interest" description="Disordered" evidence="5">
    <location>
        <begin position="1"/>
        <end position="201"/>
    </location>
</feature>
<gene>
    <name evidence="7" type="ORF">Amon01_000926900</name>
</gene>
<evidence type="ECO:0000313" key="7">
    <source>
        <dbReference type="EMBL" id="GME71320.1"/>
    </source>
</evidence>
<dbReference type="PANTHER" id="PTHR19304">
    <property type="entry name" value="CYCLIC-AMP RESPONSE ELEMENT BINDING PROTEIN"/>
    <property type="match status" value="1"/>
</dbReference>
<feature type="domain" description="BZIP" evidence="6">
    <location>
        <begin position="142"/>
        <end position="194"/>
    </location>
</feature>
<dbReference type="GO" id="GO:0005634">
    <property type="term" value="C:nucleus"/>
    <property type="evidence" value="ECO:0007669"/>
    <property type="project" value="UniProtKB-SubCell"/>
</dbReference>
<dbReference type="SUPFAM" id="SSF57959">
    <property type="entry name" value="Leucine zipper domain"/>
    <property type="match status" value="1"/>
</dbReference>
<feature type="compositionally biased region" description="Basic and acidic residues" evidence="5">
    <location>
        <begin position="138"/>
        <end position="153"/>
    </location>
</feature>
<evidence type="ECO:0000256" key="4">
    <source>
        <dbReference type="ARBA" id="ARBA00023242"/>
    </source>
</evidence>
<evidence type="ECO:0000313" key="8">
    <source>
        <dbReference type="Proteomes" id="UP001165063"/>
    </source>
</evidence>
<evidence type="ECO:0000256" key="3">
    <source>
        <dbReference type="ARBA" id="ARBA00023163"/>
    </source>
</evidence>
<name>A0A9W6SZX1_AMBMO</name>
<dbReference type="InterPro" id="IPR046347">
    <property type="entry name" value="bZIP_sf"/>
</dbReference>
<keyword evidence="2" id="KW-0805">Transcription regulation</keyword>
<proteinExistence type="predicted"/>
<organism evidence="7 8">
    <name type="scientific">Ambrosiozyma monospora</name>
    <name type="common">Yeast</name>
    <name type="synonym">Endomycopsis monosporus</name>
    <dbReference type="NCBI Taxonomy" id="43982"/>
    <lineage>
        <taxon>Eukaryota</taxon>
        <taxon>Fungi</taxon>
        <taxon>Dikarya</taxon>
        <taxon>Ascomycota</taxon>
        <taxon>Saccharomycotina</taxon>
        <taxon>Pichiomycetes</taxon>
        <taxon>Pichiales</taxon>
        <taxon>Pichiaceae</taxon>
        <taxon>Ambrosiozyma</taxon>
    </lineage>
</organism>
<dbReference type="InterPro" id="IPR004827">
    <property type="entry name" value="bZIP"/>
</dbReference>
<dbReference type="Gene3D" id="1.20.5.170">
    <property type="match status" value="1"/>
</dbReference>
<dbReference type="Pfam" id="PF00170">
    <property type="entry name" value="bZIP_1"/>
    <property type="match status" value="1"/>
</dbReference>
<reference evidence="7" key="1">
    <citation type="submission" date="2023-04" db="EMBL/GenBank/DDBJ databases">
        <title>Ambrosiozyma monospora NBRC 1965.</title>
        <authorList>
            <person name="Ichikawa N."/>
            <person name="Sato H."/>
            <person name="Tonouchi N."/>
        </authorList>
    </citation>
    <scope>NUCLEOTIDE SEQUENCE</scope>
    <source>
        <strain evidence="7">NBRC 1965</strain>
    </source>
</reference>
<feature type="compositionally biased region" description="Low complexity" evidence="5">
    <location>
        <begin position="65"/>
        <end position="96"/>
    </location>
</feature>
<dbReference type="GO" id="GO:0003700">
    <property type="term" value="F:DNA-binding transcription factor activity"/>
    <property type="evidence" value="ECO:0007669"/>
    <property type="project" value="InterPro"/>
</dbReference>
<dbReference type="AlphaFoldDB" id="A0A9W6SZX1"/>
<dbReference type="OrthoDB" id="295274at2759"/>
<comment type="subcellular location">
    <subcellularLocation>
        <location evidence="1">Nucleus</location>
    </subcellularLocation>
</comment>
<dbReference type="SMART" id="SM00338">
    <property type="entry name" value="BRLZ"/>
    <property type="match status" value="1"/>
</dbReference>
<dbReference type="CDD" id="cd14687">
    <property type="entry name" value="bZIP_ATF2"/>
    <property type="match status" value="1"/>
</dbReference>
<dbReference type="InterPro" id="IPR051027">
    <property type="entry name" value="bZIP_transcription_factors"/>
</dbReference>
<evidence type="ECO:0000256" key="1">
    <source>
        <dbReference type="ARBA" id="ARBA00004123"/>
    </source>
</evidence>
<evidence type="ECO:0000256" key="2">
    <source>
        <dbReference type="ARBA" id="ARBA00023015"/>
    </source>
</evidence>
<feature type="compositionally biased region" description="Low complexity" evidence="5">
    <location>
        <begin position="175"/>
        <end position="191"/>
    </location>
</feature>
<accession>A0A9W6SZX1</accession>
<dbReference type="Proteomes" id="UP001165063">
    <property type="component" value="Unassembled WGS sequence"/>
</dbReference>
<sequence>MKHPTIPEIEVAPVLPNENGARTTTPKSRKRSLNGTEAPVVTTPMQKKRKIKKEVSQSPDMATVSPATSAKSRSSSTSSAMTNEQHQQQLSKSQQHTPKQQQPAKLATPMTMKSEVSTSESPNDVSSSVTSSGGRKGKLTEDQKRKNFLERNRVAASKCRQRKKEMVEKMRTDLQHQTQQNQQLTMENNQLREQPRTMLLY</sequence>
<comment type="caution">
    <text evidence="7">The sequence shown here is derived from an EMBL/GenBank/DDBJ whole genome shotgun (WGS) entry which is preliminary data.</text>
</comment>
<keyword evidence="3" id="KW-0804">Transcription</keyword>
<feature type="compositionally biased region" description="Basic and acidic residues" evidence="5">
    <location>
        <begin position="164"/>
        <end position="174"/>
    </location>
</feature>
<dbReference type="PROSITE" id="PS50217">
    <property type="entry name" value="BZIP"/>
    <property type="match status" value="1"/>
</dbReference>
<feature type="compositionally biased region" description="Low complexity" evidence="5">
    <location>
        <begin position="116"/>
        <end position="132"/>
    </location>
</feature>